<organism evidence="1 2">
    <name type="scientific">Lysinibacillus xylanilyticus</name>
    <dbReference type="NCBI Taxonomy" id="582475"/>
    <lineage>
        <taxon>Bacteria</taxon>
        <taxon>Bacillati</taxon>
        <taxon>Bacillota</taxon>
        <taxon>Bacilli</taxon>
        <taxon>Bacillales</taxon>
        <taxon>Bacillaceae</taxon>
        <taxon>Lysinibacillus</taxon>
    </lineage>
</organism>
<dbReference type="AlphaFoldDB" id="A0A0K9FGJ6"/>
<proteinExistence type="predicted"/>
<dbReference type="InterPro" id="IPR029063">
    <property type="entry name" value="SAM-dependent_MTases_sf"/>
</dbReference>
<evidence type="ECO:0000313" key="1">
    <source>
        <dbReference type="EMBL" id="KMY33639.1"/>
    </source>
</evidence>
<keyword evidence="1" id="KW-0489">Methyltransferase</keyword>
<reference evidence="2" key="1">
    <citation type="submission" date="2015-07" db="EMBL/GenBank/DDBJ databases">
        <authorList>
            <consortium name="Consortium for Microbial Forensics and Genomics (microFORGE)"/>
            <person name="Knight B.M."/>
            <person name="Roberts D.P."/>
            <person name="Lin D."/>
            <person name="Hari K."/>
            <person name="Fletcher J."/>
            <person name="Melcher U."/>
            <person name="Blagden T."/>
            <person name="Winegar R.A."/>
        </authorList>
    </citation>
    <scope>NUCLEOTIDE SEQUENCE [LARGE SCALE GENOMIC DNA]</scope>
    <source>
        <strain evidence="2">DSM 23493</strain>
    </source>
</reference>
<keyword evidence="1" id="KW-0808">Transferase</keyword>
<dbReference type="Proteomes" id="UP000037326">
    <property type="component" value="Unassembled WGS sequence"/>
</dbReference>
<dbReference type="GO" id="GO:0008168">
    <property type="term" value="F:methyltransferase activity"/>
    <property type="evidence" value="ECO:0007669"/>
    <property type="project" value="UniProtKB-KW"/>
</dbReference>
<dbReference type="OrthoDB" id="9780095at2"/>
<evidence type="ECO:0000313" key="2">
    <source>
        <dbReference type="Proteomes" id="UP000037326"/>
    </source>
</evidence>
<name>A0A0K9FGJ6_9BACI</name>
<comment type="caution">
    <text evidence="1">The sequence shown here is derived from an EMBL/GenBank/DDBJ whole genome shotgun (WGS) entry which is preliminary data.</text>
</comment>
<dbReference type="Gene3D" id="3.40.50.150">
    <property type="entry name" value="Vaccinia Virus protein VP39"/>
    <property type="match status" value="1"/>
</dbReference>
<dbReference type="RefSeq" id="WP_049662744.1">
    <property type="nucleotide sequence ID" value="NZ_LFXJ01000002.1"/>
</dbReference>
<dbReference type="PATRIC" id="fig|582475.4.peg.3690"/>
<accession>A0A0K9FGJ6</accession>
<dbReference type="SUPFAM" id="SSF53335">
    <property type="entry name" value="S-adenosyl-L-methionine-dependent methyltransferases"/>
    <property type="match status" value="1"/>
</dbReference>
<dbReference type="EMBL" id="LFXJ01000002">
    <property type="protein sequence ID" value="KMY33639.1"/>
    <property type="molecule type" value="Genomic_DNA"/>
</dbReference>
<dbReference type="GO" id="GO:0032259">
    <property type="term" value="P:methylation"/>
    <property type="evidence" value="ECO:0007669"/>
    <property type="project" value="UniProtKB-KW"/>
</dbReference>
<sequence length="200" mass="23689">MNEYQFDKYLHINTVGEQYGFPKLAHYHRYEPTPYVGLEQLFSEYEMPENPVFIDMGCGKGRVPIYVHDKFHIPTIGVEMDAGFYAEAENNKRGYLQKKSAQAPISFIHSIAEDYAIQPSDTVFFFFNPFSIHIFRTVIHNIWESFEQHMREIHIILYYPPYDYLQFLHHGTSFELIHEVHLENETNINERLCVFALKKA</sequence>
<protein>
    <submittedName>
        <fullName evidence="1">Methyltransferase</fullName>
    </submittedName>
</protein>
<gene>
    <name evidence="1" type="ORF">ACZ11_00690</name>
</gene>
<dbReference type="GeneID" id="96596836"/>